<reference evidence="2 3" key="1">
    <citation type="submission" date="2019-11" db="EMBL/GenBank/DDBJ databases">
        <title>The genome sequence of Methylocystis heyeri.</title>
        <authorList>
            <person name="Oshkin I.Y."/>
            <person name="Miroshnikov K."/>
            <person name="Dedysh S.N."/>
        </authorList>
    </citation>
    <scope>NUCLEOTIDE SEQUENCE [LARGE SCALE GENOMIC DNA]</scope>
    <source>
        <strain evidence="2 3">H2</strain>
    </source>
</reference>
<sequence length="826" mass="83396">MWDAQTAASSQFWSRFMSFDRPRVARKFVSASLLAALGAAVGSPAVEARELGNKRELSNVEIQRPQRRVHDDVIFEMEPLHPWQGATIGSQAPAAKAAKPAPAQAGRPETAAKEGPRGAEAAKAPSGIDAKGGETAKESAQSTPKPTAPEPASEEANGAAPASTAAQPSQAVQTQGGVPAAGEQGQAAPAVATSPEAVGAQAPVQSAQPVPASASQTAASPEAAAPAQPKAPEASAQAKAPEKQGEPAKAQAPGVAQPAQAPAPAQGAAPAVAAKEEVAPAGAKEQAPAAPQAVSSEPNPDEEAKAYAAMLAQGLKGPTEVRIADRATMWLPAGRVFLEGEQARKLLGIDPASWDDATLGVVLPVASGPKWIAYVDLMSDGYIKDDEGKSLDAGNLLAAYKSEVDSQNPGRARLGLTPLEVTGWLTEPSYDAKHHLSSCIGATAQGSKNPDDSIVNCTSFALGRDGAVKVVVSGDEAGFAQFKGEAPALVDTIVFDKGKGYEDADLSMDRVAGYGLSALVTGAVALKKLTGAAAAATTVKKVGLFSLIAAKIFKAWKLLLAGAALLAAGARLIARKRQGAPETEVVETESEKTASAPIWSRIAEGLRARFSRSAPEAADGGAVAEPQASQPAAEPSEGEGGGSLLGSLRAKLAALPFFNRAKAESEEPEPAAAGAVVSETLPAEEKSHGSILSKLASMMRRQGRQPAGEADAAAGEAAGSQEAGGQSAAASGLKKFASLMRKQAQGGRVAADVLRAAGDHARAMEVATPGGSAAKSPAVSAAQADGAGQAAAEASADDFVDLVEPGDEAAASAAISAREALRKARA</sequence>
<protein>
    <submittedName>
        <fullName evidence="2">DUF2167 domain-containing protein</fullName>
    </submittedName>
</protein>
<feature type="compositionally biased region" description="Low complexity" evidence="1">
    <location>
        <begin position="91"/>
        <end position="105"/>
    </location>
</feature>
<dbReference type="InterPro" id="IPR018682">
    <property type="entry name" value="DUF2167_membr"/>
</dbReference>
<feature type="region of interest" description="Disordered" evidence="1">
    <location>
        <begin position="84"/>
        <end position="302"/>
    </location>
</feature>
<evidence type="ECO:0000313" key="3">
    <source>
        <dbReference type="Proteomes" id="UP000309061"/>
    </source>
</evidence>
<feature type="compositionally biased region" description="Low complexity" evidence="1">
    <location>
        <begin position="772"/>
        <end position="786"/>
    </location>
</feature>
<feature type="region of interest" description="Disordered" evidence="1">
    <location>
        <begin position="662"/>
        <end position="726"/>
    </location>
</feature>
<feature type="region of interest" description="Disordered" evidence="1">
    <location>
        <begin position="767"/>
        <end position="786"/>
    </location>
</feature>
<dbReference type="Proteomes" id="UP000309061">
    <property type="component" value="Chromosome"/>
</dbReference>
<dbReference type="Pfam" id="PF09935">
    <property type="entry name" value="DUF2167"/>
    <property type="match status" value="1"/>
</dbReference>
<organism evidence="2 3">
    <name type="scientific">Methylocystis heyeri</name>
    <dbReference type="NCBI Taxonomy" id="391905"/>
    <lineage>
        <taxon>Bacteria</taxon>
        <taxon>Pseudomonadati</taxon>
        <taxon>Pseudomonadota</taxon>
        <taxon>Alphaproteobacteria</taxon>
        <taxon>Hyphomicrobiales</taxon>
        <taxon>Methylocystaceae</taxon>
        <taxon>Methylocystis</taxon>
    </lineage>
</organism>
<dbReference type="EMBL" id="CP046052">
    <property type="protein sequence ID" value="QGM44550.1"/>
    <property type="molecule type" value="Genomic_DNA"/>
</dbReference>
<dbReference type="KEGG" id="mhey:H2LOC_001925"/>
<gene>
    <name evidence="2" type="ORF">H2LOC_001925</name>
</gene>
<keyword evidence="3" id="KW-1185">Reference proteome</keyword>
<feature type="compositionally biased region" description="Low complexity" evidence="1">
    <location>
        <begin position="247"/>
        <end position="293"/>
    </location>
</feature>
<evidence type="ECO:0000313" key="2">
    <source>
        <dbReference type="EMBL" id="QGM44550.1"/>
    </source>
</evidence>
<dbReference type="AlphaFoldDB" id="A0A6B8KDQ0"/>
<name>A0A6B8KDQ0_9HYPH</name>
<feature type="compositionally biased region" description="Low complexity" evidence="1">
    <location>
        <begin position="624"/>
        <end position="635"/>
    </location>
</feature>
<proteinExistence type="predicted"/>
<dbReference type="OrthoDB" id="196355at2"/>
<feature type="compositionally biased region" description="Low complexity" evidence="1">
    <location>
        <begin position="159"/>
        <end position="239"/>
    </location>
</feature>
<feature type="compositionally biased region" description="Low complexity" evidence="1">
    <location>
        <begin position="670"/>
        <end position="679"/>
    </location>
</feature>
<accession>A0A6B8KDQ0</accession>
<feature type="compositionally biased region" description="Low complexity" evidence="1">
    <location>
        <begin position="707"/>
        <end position="726"/>
    </location>
</feature>
<feature type="region of interest" description="Disordered" evidence="1">
    <location>
        <begin position="614"/>
        <end position="643"/>
    </location>
</feature>
<evidence type="ECO:0000256" key="1">
    <source>
        <dbReference type="SAM" id="MobiDB-lite"/>
    </source>
</evidence>